<keyword evidence="2" id="KW-1185">Reference proteome</keyword>
<dbReference type="AlphaFoldDB" id="A0A9Q3L1J1"/>
<name>A0A9Q3L1J1_9BASI</name>
<protein>
    <submittedName>
        <fullName evidence="1">Uncharacterized protein</fullName>
    </submittedName>
</protein>
<dbReference type="EMBL" id="AVOT02146195">
    <property type="protein sequence ID" value="MBW0592035.1"/>
    <property type="molecule type" value="Genomic_DNA"/>
</dbReference>
<sequence>MTHTLTYNRIQSVQLCHHHAGKGIGPYTRAYAPAPAHAQANATTLKDAYANATALADAHANATAVHPRYCVVGSTSVIRKMAIPRKWSPFMDDLVRSNPPLYIKTG</sequence>
<accession>A0A9Q3L1J1</accession>
<comment type="caution">
    <text evidence="1">The sequence shown here is derived from an EMBL/GenBank/DDBJ whole genome shotgun (WGS) entry which is preliminary data.</text>
</comment>
<dbReference type="Proteomes" id="UP000765509">
    <property type="component" value="Unassembled WGS sequence"/>
</dbReference>
<gene>
    <name evidence="1" type="ORF">O181_131750</name>
</gene>
<evidence type="ECO:0000313" key="1">
    <source>
        <dbReference type="EMBL" id="MBW0592035.1"/>
    </source>
</evidence>
<organism evidence="1 2">
    <name type="scientific">Austropuccinia psidii MF-1</name>
    <dbReference type="NCBI Taxonomy" id="1389203"/>
    <lineage>
        <taxon>Eukaryota</taxon>
        <taxon>Fungi</taxon>
        <taxon>Dikarya</taxon>
        <taxon>Basidiomycota</taxon>
        <taxon>Pucciniomycotina</taxon>
        <taxon>Pucciniomycetes</taxon>
        <taxon>Pucciniales</taxon>
        <taxon>Sphaerophragmiaceae</taxon>
        <taxon>Austropuccinia</taxon>
    </lineage>
</organism>
<evidence type="ECO:0000313" key="2">
    <source>
        <dbReference type="Proteomes" id="UP000765509"/>
    </source>
</evidence>
<proteinExistence type="predicted"/>
<reference evidence="1" key="1">
    <citation type="submission" date="2021-03" db="EMBL/GenBank/DDBJ databases">
        <title>Draft genome sequence of rust myrtle Austropuccinia psidii MF-1, a brazilian biotype.</title>
        <authorList>
            <person name="Quecine M.C."/>
            <person name="Pachon D.M.R."/>
            <person name="Bonatelli M.L."/>
            <person name="Correr F.H."/>
            <person name="Franceschini L.M."/>
            <person name="Leite T.F."/>
            <person name="Margarido G.R.A."/>
            <person name="Almeida C.A."/>
            <person name="Ferrarezi J.A."/>
            <person name="Labate C.A."/>
        </authorList>
    </citation>
    <scope>NUCLEOTIDE SEQUENCE</scope>
    <source>
        <strain evidence="1">MF-1</strain>
    </source>
</reference>